<evidence type="ECO:0000313" key="4">
    <source>
        <dbReference type="EMBL" id="TRY62138.1"/>
    </source>
</evidence>
<evidence type="ECO:0000256" key="3">
    <source>
        <dbReference type="ARBA" id="ARBA00038859"/>
    </source>
</evidence>
<dbReference type="EC" id="5.1.3.29" evidence="3"/>
<comment type="catalytic activity">
    <reaction evidence="2">
        <text>alpha-L-fucose = beta-L-fucose</text>
        <dbReference type="Rhea" id="RHEA:25580"/>
        <dbReference type="ChEBI" id="CHEBI:42548"/>
        <dbReference type="ChEBI" id="CHEBI:42589"/>
        <dbReference type="EC" id="5.1.3.29"/>
    </reaction>
</comment>
<protein>
    <recommendedName>
        <fullName evidence="3">L-fucose mutarotase</fullName>
        <ecNumber evidence="3">5.1.3.29</ecNumber>
    </recommendedName>
</protein>
<evidence type="ECO:0000256" key="2">
    <source>
        <dbReference type="ARBA" id="ARBA00036324"/>
    </source>
</evidence>
<dbReference type="Pfam" id="PF05025">
    <property type="entry name" value="RbsD_FucU"/>
    <property type="match status" value="1"/>
</dbReference>
<dbReference type="PANTHER" id="PTHR31690:SF4">
    <property type="entry name" value="FUCOSE MUTAROTASE"/>
    <property type="match status" value="1"/>
</dbReference>
<dbReference type="PANTHER" id="PTHR31690">
    <property type="entry name" value="FUCOSE MUTAROTASE"/>
    <property type="match status" value="1"/>
</dbReference>
<name>A0A553N9M2_TIGCA</name>
<organism evidence="4 5">
    <name type="scientific">Tigriopus californicus</name>
    <name type="common">Marine copepod</name>
    <dbReference type="NCBI Taxonomy" id="6832"/>
    <lineage>
        <taxon>Eukaryota</taxon>
        <taxon>Metazoa</taxon>
        <taxon>Ecdysozoa</taxon>
        <taxon>Arthropoda</taxon>
        <taxon>Crustacea</taxon>
        <taxon>Multicrustacea</taxon>
        <taxon>Hexanauplia</taxon>
        <taxon>Copepoda</taxon>
        <taxon>Harpacticoida</taxon>
        <taxon>Harpacticidae</taxon>
        <taxon>Tigriopus</taxon>
    </lineage>
</organism>
<evidence type="ECO:0000313" key="5">
    <source>
        <dbReference type="Proteomes" id="UP000318571"/>
    </source>
</evidence>
<dbReference type="Proteomes" id="UP000318571">
    <property type="component" value="Chromosome 8"/>
</dbReference>
<keyword evidence="5" id="KW-1185">Reference proteome</keyword>
<dbReference type="InterPro" id="IPR007721">
    <property type="entry name" value="RbsD_FucU"/>
</dbReference>
<dbReference type="OMA" id="PVWDTYT"/>
<dbReference type="InterPro" id="IPR050443">
    <property type="entry name" value="RbsD/FucU_mutarotase"/>
</dbReference>
<proteinExistence type="predicted"/>
<comment type="caution">
    <text evidence="4">The sequence shown here is derived from an EMBL/GenBank/DDBJ whole genome shotgun (WGS) entry which is preliminary data.</text>
</comment>
<accession>A0A553N9M2</accession>
<dbReference type="OrthoDB" id="10011710at2759"/>
<dbReference type="Gene3D" id="3.40.1650.10">
    <property type="entry name" value="RbsD-like domain"/>
    <property type="match status" value="1"/>
</dbReference>
<gene>
    <name evidence="4" type="ORF">TCAL_06256</name>
</gene>
<evidence type="ECO:0000256" key="1">
    <source>
        <dbReference type="ARBA" id="ARBA00023235"/>
    </source>
</evidence>
<dbReference type="STRING" id="6832.A0A553N9M2"/>
<dbReference type="GO" id="GO:0036373">
    <property type="term" value="F:L-fucose mutarotase activity"/>
    <property type="evidence" value="ECO:0007669"/>
    <property type="project" value="UniProtKB-EC"/>
</dbReference>
<keyword evidence="1" id="KW-0413">Isomerase</keyword>
<dbReference type="SUPFAM" id="SSF102546">
    <property type="entry name" value="RbsD-like"/>
    <property type="match status" value="1"/>
</dbReference>
<dbReference type="GO" id="GO:0006004">
    <property type="term" value="P:fucose metabolic process"/>
    <property type="evidence" value="ECO:0007669"/>
    <property type="project" value="TreeGrafter"/>
</dbReference>
<dbReference type="EMBL" id="VCGU01000459">
    <property type="protein sequence ID" value="TRY62138.1"/>
    <property type="molecule type" value="Genomic_DNA"/>
</dbReference>
<dbReference type="AlphaFoldDB" id="A0A553N9M2"/>
<reference evidence="4 5" key="1">
    <citation type="journal article" date="2018" name="Nat. Ecol. Evol.">
        <title>Genomic signatures of mitonuclear coevolution across populations of Tigriopus californicus.</title>
        <authorList>
            <person name="Barreto F.S."/>
            <person name="Watson E.T."/>
            <person name="Lima T.G."/>
            <person name="Willett C.S."/>
            <person name="Edmands S."/>
            <person name="Li W."/>
            <person name="Burton R.S."/>
        </authorList>
    </citation>
    <scope>NUCLEOTIDE SEQUENCE [LARGE SCALE GENOMIC DNA]</scope>
    <source>
        <strain evidence="4 5">San Diego</strain>
    </source>
</reference>
<dbReference type="InterPro" id="IPR023750">
    <property type="entry name" value="RbsD-like_sf"/>
</dbReference>
<dbReference type="GO" id="GO:0042806">
    <property type="term" value="F:fucose binding"/>
    <property type="evidence" value="ECO:0007669"/>
    <property type="project" value="TreeGrafter"/>
</dbReference>
<sequence>MGLLRGIPKIISPDLLHVLASMGHGDEIVLADANFPSVSSSSKKAKFIDASGHSIPEMLEAVLKLMPLDTYVFNPVALMDMVNSDKKKDMKIKNWEVYQTIVDKAVGDPVEFYKMERFDFYERAQEAFAIVATGDCAPYGNIILKKGVLLSD</sequence>